<organism evidence="1 2">
    <name type="scientific">Sinorhizobium psoraleae</name>
    <dbReference type="NCBI Taxonomy" id="520838"/>
    <lineage>
        <taxon>Bacteria</taxon>
        <taxon>Pseudomonadati</taxon>
        <taxon>Pseudomonadota</taxon>
        <taxon>Alphaproteobacteria</taxon>
        <taxon>Hyphomicrobiales</taxon>
        <taxon>Rhizobiaceae</taxon>
        <taxon>Sinorhizobium/Ensifer group</taxon>
        <taxon>Sinorhizobium</taxon>
    </lineage>
</organism>
<accession>A0ABT4K9R6</accession>
<gene>
    <name evidence="1" type="ORF">O3W52_00795</name>
</gene>
<dbReference type="Proteomes" id="UP001079430">
    <property type="component" value="Unassembled WGS sequence"/>
</dbReference>
<evidence type="ECO:0000313" key="2">
    <source>
        <dbReference type="Proteomes" id="UP001079430"/>
    </source>
</evidence>
<dbReference type="EMBL" id="JAPVOI010000002">
    <property type="protein sequence ID" value="MCZ4088690.1"/>
    <property type="molecule type" value="Genomic_DNA"/>
</dbReference>
<evidence type="ECO:0000313" key="1">
    <source>
        <dbReference type="EMBL" id="MCZ4088690.1"/>
    </source>
</evidence>
<sequence>MAQEIASFCNEAADITIASIPDFTEREVRWLIERRAALFLDDLLLRRTQIVLDGRCSEAVVRDFGLLLAKVRGLDAGWAEQEIARCLAMPTVLPQGPARLEALEVRHG</sequence>
<keyword evidence="2" id="KW-1185">Reference proteome</keyword>
<reference evidence="1" key="1">
    <citation type="submission" date="2022-10" db="EMBL/GenBank/DDBJ databases">
        <title>Whole genome sequencing of three plant growth promoting bacteria isolated from Vachellia tortilis subsp. raddiana in Morocco.</title>
        <authorList>
            <person name="Hnini M."/>
            <person name="Zouagui R."/>
            <person name="Zouagui H."/>
            <person name="Chemao Elfihri M.-W."/>
            <person name="Ibrahimi A."/>
            <person name="Sbabou L."/>
            <person name="Aurag J."/>
        </authorList>
    </citation>
    <scope>NUCLEOTIDE SEQUENCE</scope>
    <source>
        <strain evidence="1">LMR678</strain>
    </source>
</reference>
<dbReference type="RefSeq" id="WP_269274679.1">
    <property type="nucleotide sequence ID" value="NZ_JAPVOI010000002.1"/>
</dbReference>
<protein>
    <submittedName>
        <fullName evidence="1">Uncharacterized protein</fullName>
    </submittedName>
</protein>
<name>A0ABT4K9R6_9HYPH</name>
<dbReference type="InterPro" id="IPR038299">
    <property type="entry name" value="DAO_C_sf"/>
</dbReference>
<proteinExistence type="predicted"/>
<comment type="caution">
    <text evidence="1">The sequence shown here is derived from an EMBL/GenBank/DDBJ whole genome shotgun (WGS) entry which is preliminary data.</text>
</comment>
<dbReference type="Gene3D" id="1.10.8.870">
    <property type="entry name" value="Alpha-glycerophosphate oxidase, cap domain"/>
    <property type="match status" value="1"/>
</dbReference>